<name>A0A087CSG0_9BIFI</name>
<evidence type="ECO:0000313" key="1">
    <source>
        <dbReference type="EMBL" id="KFI86210.1"/>
    </source>
</evidence>
<sequence>MTPSFPGADPSDMLFRLLSAALPGVDVGWDMPSGDGPKCLIILSPGTCPTPITQHMTVSLSCYATQPDGSCDWVAAAGMFSDGVRALLSHRKTRPLVDAAIQSGPIRRHDGQLGIDYAYGEVLLTVATR</sequence>
<keyword evidence="2" id="KW-1185">Reference proteome</keyword>
<dbReference type="STRING" id="1437610.BREU_1379"/>
<reference evidence="1 2" key="1">
    <citation type="submission" date="2014-03" db="EMBL/GenBank/DDBJ databases">
        <title>Genomics of Bifidobacteria.</title>
        <authorList>
            <person name="Ventura M."/>
            <person name="Milani C."/>
            <person name="Lugli G.A."/>
        </authorList>
    </citation>
    <scope>NUCLEOTIDE SEQUENCE [LARGE SCALE GENOMIC DNA]</scope>
    <source>
        <strain evidence="1 2">DSM 23975</strain>
    </source>
</reference>
<gene>
    <name evidence="1" type="ORF">BREU_1379</name>
</gene>
<evidence type="ECO:0000313" key="2">
    <source>
        <dbReference type="Proteomes" id="UP000028984"/>
    </source>
</evidence>
<proteinExistence type="predicted"/>
<dbReference type="Proteomes" id="UP000028984">
    <property type="component" value="Unassembled WGS sequence"/>
</dbReference>
<organism evidence="1 2">
    <name type="scientific">Bifidobacterium reuteri DSM 23975</name>
    <dbReference type="NCBI Taxonomy" id="1437610"/>
    <lineage>
        <taxon>Bacteria</taxon>
        <taxon>Bacillati</taxon>
        <taxon>Actinomycetota</taxon>
        <taxon>Actinomycetes</taxon>
        <taxon>Bifidobacteriales</taxon>
        <taxon>Bifidobacteriaceae</taxon>
        <taxon>Bifidobacterium</taxon>
    </lineage>
</organism>
<accession>A0A087CSG0</accession>
<dbReference type="AlphaFoldDB" id="A0A087CSG0"/>
<comment type="caution">
    <text evidence="1">The sequence shown here is derived from an EMBL/GenBank/DDBJ whole genome shotgun (WGS) entry which is preliminary data.</text>
</comment>
<dbReference type="EMBL" id="JGZK01000005">
    <property type="protein sequence ID" value="KFI86210.1"/>
    <property type="molecule type" value="Genomic_DNA"/>
</dbReference>
<dbReference type="OrthoDB" id="3232279at2"/>
<protein>
    <recommendedName>
        <fullName evidence="3">DUF3168 domain-containing protein</fullName>
    </recommendedName>
</protein>
<dbReference type="RefSeq" id="WP_044090525.1">
    <property type="nucleotide sequence ID" value="NZ_JDUW01000030.1"/>
</dbReference>
<evidence type="ECO:0008006" key="3">
    <source>
        <dbReference type="Google" id="ProtNLM"/>
    </source>
</evidence>